<dbReference type="GO" id="GO:0043504">
    <property type="term" value="P:mitochondrial DNA repair"/>
    <property type="evidence" value="ECO:0007669"/>
    <property type="project" value="UniProtKB-UniRule"/>
</dbReference>
<gene>
    <name evidence="3" type="ORF">HOLleu_07467</name>
</gene>
<keyword evidence="1" id="KW-0496">Mitochondrion</keyword>
<dbReference type="AlphaFoldDB" id="A0A9Q1CFY8"/>
<dbReference type="PANTHER" id="PTHR31340">
    <property type="entry name" value="MITOCHONDRIAL GENOME MAINTENANCE EXONUCLEASE 1"/>
    <property type="match status" value="1"/>
</dbReference>
<dbReference type="EMBL" id="JAIZAY010000003">
    <property type="protein sequence ID" value="KAJ8044673.1"/>
    <property type="molecule type" value="Genomic_DNA"/>
</dbReference>
<dbReference type="OrthoDB" id="5777131at2759"/>
<comment type="similarity">
    <text evidence="1">Belongs to the MGME1 family.</text>
</comment>
<evidence type="ECO:0000313" key="4">
    <source>
        <dbReference type="Proteomes" id="UP001152320"/>
    </source>
</evidence>
<comment type="caution">
    <text evidence="3">The sequence shown here is derived from an EMBL/GenBank/DDBJ whole genome shotgun (WGS) entry which is preliminary data.</text>
</comment>
<keyword evidence="1" id="KW-0378">Hydrolase</keyword>
<dbReference type="GO" id="GO:0005739">
    <property type="term" value="C:mitochondrion"/>
    <property type="evidence" value="ECO:0007669"/>
    <property type="project" value="UniProtKB-SubCell"/>
</dbReference>
<dbReference type="Proteomes" id="UP001152320">
    <property type="component" value="Chromosome 3"/>
</dbReference>
<name>A0A9Q1CFY8_HOLLE</name>
<reference evidence="3" key="1">
    <citation type="submission" date="2021-10" db="EMBL/GenBank/DDBJ databases">
        <title>Tropical sea cucumber genome reveals ecological adaptation and Cuvierian tubules defense mechanism.</title>
        <authorList>
            <person name="Chen T."/>
        </authorList>
    </citation>
    <scope>NUCLEOTIDE SEQUENCE</scope>
    <source>
        <strain evidence="3">Nanhai2018</strain>
        <tissue evidence="3">Muscle</tissue>
    </source>
</reference>
<feature type="region of interest" description="Disordered" evidence="2">
    <location>
        <begin position="115"/>
        <end position="158"/>
    </location>
</feature>
<comment type="subcellular location">
    <subcellularLocation>
        <location evidence="1">Mitochondrion</location>
    </subcellularLocation>
</comment>
<proteinExistence type="inferred from homology"/>
<accession>A0A9Q1CFY8</accession>
<keyword evidence="1" id="KW-0540">Nuclease</keyword>
<feature type="active site" evidence="1">
    <location>
        <position position="379"/>
    </location>
</feature>
<keyword evidence="1 3" id="KW-0269">Exonuclease</keyword>
<feature type="active site" evidence="1">
    <location>
        <position position="381"/>
    </location>
</feature>
<dbReference type="Gene3D" id="3.90.320.10">
    <property type="match status" value="1"/>
</dbReference>
<evidence type="ECO:0000313" key="3">
    <source>
        <dbReference type="EMBL" id="KAJ8044673.1"/>
    </source>
</evidence>
<sequence>MWKVMAFSNLLQMPRTFVLINAPRQWQCLSPKQLCQQLLIECQCYSSGDNILNQRITKEVTTPGKISEKYSRAEIAERTASDDVTDKNCLHKDTLKVSEDVSFKSIKGRKDGVEVSCNGESYQTDPSKGQNNVEVTPGGGQKGTGNAPVQKRKRKTQLSETMKVLRDKKMLEKYQQTSKMKKMKSSSPTLPFVLAGEGYKEQLLDYISRHDETWERCEDEQQFAVSKSGKVLIFPLRCFDGFYSQNLRTNAQSDESTKVPSVTSILSVTKPMKQVLSLLRWEKKMTAELGEEGFQEMKQGMFREGHQVHRNIEKYLTGTPEDELEIPLDINGYWESCRDVLPRIDTTTDFEIKVKHPVLSYLGYIDCVAEFDGKMSLIEWKTSRKPKLDLKWSEDYALQAVAYLGALNFDPLHTIQVEQIVIVVTYKDGLCATVHILDEDTCDFYWNKWLGRLLEYREIVEMKKDFVKQKIIEWKKSKPSS</sequence>
<evidence type="ECO:0000256" key="2">
    <source>
        <dbReference type="SAM" id="MobiDB-lite"/>
    </source>
</evidence>
<evidence type="ECO:0000256" key="1">
    <source>
        <dbReference type="HAMAP-Rule" id="MF_03030"/>
    </source>
</evidence>
<dbReference type="EC" id="3.1.-.-" evidence="1"/>
<dbReference type="PANTHER" id="PTHR31340:SF3">
    <property type="entry name" value="MITOCHONDRIAL GENOME MAINTENANCE EXONUCLEASE 1"/>
    <property type="match status" value="1"/>
</dbReference>
<keyword evidence="4" id="KW-1185">Reference proteome</keyword>
<dbReference type="InterPro" id="IPR011604">
    <property type="entry name" value="PDDEXK-like_dom_sf"/>
</dbReference>
<organism evidence="3 4">
    <name type="scientific">Holothuria leucospilota</name>
    <name type="common">Black long sea cucumber</name>
    <name type="synonym">Mertensiothuria leucospilota</name>
    <dbReference type="NCBI Taxonomy" id="206669"/>
    <lineage>
        <taxon>Eukaryota</taxon>
        <taxon>Metazoa</taxon>
        <taxon>Echinodermata</taxon>
        <taxon>Eleutherozoa</taxon>
        <taxon>Echinozoa</taxon>
        <taxon>Holothuroidea</taxon>
        <taxon>Aspidochirotacea</taxon>
        <taxon>Aspidochirotida</taxon>
        <taxon>Holothuriidae</taxon>
        <taxon>Holothuria</taxon>
    </lineage>
</organism>
<dbReference type="GO" id="GO:0006264">
    <property type="term" value="P:mitochondrial DNA replication"/>
    <property type="evidence" value="ECO:0007669"/>
    <property type="project" value="TreeGrafter"/>
</dbReference>
<dbReference type="InterPro" id="IPR011335">
    <property type="entry name" value="Restrct_endonuc-II-like"/>
</dbReference>
<comment type="function">
    <text evidence="1">Metal-dependent single-stranded DNA (ssDNA) exonuclease involved in mitochondrial genome maintenance.</text>
</comment>
<protein>
    <recommendedName>
        <fullName evidence="1">Mitochondrial genome maintenance exonuclease 1</fullName>
        <ecNumber evidence="1">3.1.-.-</ecNumber>
    </recommendedName>
</protein>
<dbReference type="GO" id="GO:0008297">
    <property type="term" value="F:single-stranded DNA exodeoxyribonuclease activity"/>
    <property type="evidence" value="ECO:0007669"/>
    <property type="project" value="UniProtKB-UniRule"/>
</dbReference>
<feature type="active site" evidence="1">
    <location>
        <position position="366"/>
    </location>
</feature>
<dbReference type="HAMAP" id="MF_03030">
    <property type="entry name" value="MGME1"/>
    <property type="match status" value="1"/>
</dbReference>
<feature type="compositionally biased region" description="Polar residues" evidence="2">
    <location>
        <begin position="118"/>
        <end position="134"/>
    </location>
</feature>
<dbReference type="SUPFAM" id="SSF52980">
    <property type="entry name" value="Restriction endonuclease-like"/>
    <property type="match status" value="1"/>
</dbReference>